<evidence type="ECO:0000313" key="2">
    <source>
        <dbReference type="EMBL" id="KIW79467.1"/>
    </source>
</evidence>
<proteinExistence type="predicted"/>
<gene>
    <name evidence="2" type="ORF">Z517_06079</name>
</gene>
<accession>A0A0D2EYX7</accession>
<dbReference type="AlphaFoldDB" id="A0A0D2EYX7"/>
<name>A0A0D2EYX7_9EURO</name>
<dbReference type="VEuPathDB" id="FungiDB:Z517_06079"/>
<evidence type="ECO:0000313" key="3">
    <source>
        <dbReference type="Proteomes" id="UP000053029"/>
    </source>
</evidence>
<dbReference type="GeneID" id="25305569"/>
<dbReference type="HOGENOM" id="CLU_044736_0_0_1"/>
<feature type="region of interest" description="Disordered" evidence="1">
    <location>
        <begin position="1"/>
        <end position="30"/>
    </location>
</feature>
<dbReference type="EMBL" id="KN846972">
    <property type="protein sequence ID" value="KIW79467.1"/>
    <property type="molecule type" value="Genomic_DNA"/>
</dbReference>
<dbReference type="RefSeq" id="XP_013283275.1">
    <property type="nucleotide sequence ID" value="XM_013427821.1"/>
</dbReference>
<keyword evidence="3" id="KW-1185">Reference proteome</keyword>
<protein>
    <submittedName>
        <fullName evidence="2">Uncharacterized protein</fullName>
    </submittedName>
</protein>
<evidence type="ECO:0000256" key="1">
    <source>
        <dbReference type="SAM" id="MobiDB-lite"/>
    </source>
</evidence>
<dbReference type="Proteomes" id="UP000053029">
    <property type="component" value="Unassembled WGS sequence"/>
</dbReference>
<organism evidence="2 3">
    <name type="scientific">Fonsecaea pedrosoi CBS 271.37</name>
    <dbReference type="NCBI Taxonomy" id="1442368"/>
    <lineage>
        <taxon>Eukaryota</taxon>
        <taxon>Fungi</taxon>
        <taxon>Dikarya</taxon>
        <taxon>Ascomycota</taxon>
        <taxon>Pezizomycotina</taxon>
        <taxon>Eurotiomycetes</taxon>
        <taxon>Chaetothyriomycetidae</taxon>
        <taxon>Chaetothyriales</taxon>
        <taxon>Herpotrichiellaceae</taxon>
        <taxon>Fonsecaea</taxon>
    </lineage>
</organism>
<dbReference type="OrthoDB" id="5086080at2759"/>
<sequence length="386" mass="44280">MSSWTCGRTLSKEQRVRKREKDRLTKRQRKQAEQLSSLMIQTELSSLRSSLDHAVRVIMRRGSSAEVPEDFGAPVPTVPPSSQHSWQLFRNTDISHPQPNSISKPAETMITPDAILQVDELSSQNGGHTSPHGGGNARPAGCDNLFFEFLNETSTSLLQQFNEAFGRVYSISRDEVCVDEQLNQDALISGVLKGWDSLQSRSRRCPVWDVLRTIDEGLFLLSDILNRLCMLRAVHFMILVFVGAWTFNDVPPWYRPRPGIRERLTFSGSEILNNKFWRYFALSFRLHWPDDRHEAYCLGDDGQYRFSGLFEKKFRDIGSWTMNLEFFDAFPEMYDDIIPSTAVPLGISPTINYSELCTMLGHDSANHNNEKEKMKEVAFYTQEELH</sequence>
<feature type="compositionally biased region" description="Basic and acidic residues" evidence="1">
    <location>
        <begin position="10"/>
        <end position="25"/>
    </location>
</feature>
<reference evidence="2 3" key="1">
    <citation type="submission" date="2015-01" db="EMBL/GenBank/DDBJ databases">
        <title>The Genome Sequence of Fonsecaea pedrosoi CBS 271.37.</title>
        <authorList>
            <consortium name="The Broad Institute Genomics Platform"/>
            <person name="Cuomo C."/>
            <person name="de Hoog S."/>
            <person name="Gorbushina A."/>
            <person name="Stielow B."/>
            <person name="Teixiera M."/>
            <person name="Abouelleil A."/>
            <person name="Chapman S.B."/>
            <person name="Priest M."/>
            <person name="Young S.K."/>
            <person name="Wortman J."/>
            <person name="Nusbaum C."/>
            <person name="Birren B."/>
        </authorList>
    </citation>
    <scope>NUCLEOTIDE SEQUENCE [LARGE SCALE GENOMIC DNA]</scope>
    <source>
        <strain evidence="2 3">CBS 271.37</strain>
    </source>
</reference>